<feature type="region of interest" description="Disordered" evidence="7">
    <location>
        <begin position="303"/>
        <end position="330"/>
    </location>
</feature>
<dbReference type="InterPro" id="IPR006594">
    <property type="entry name" value="LisH"/>
</dbReference>
<dbReference type="GO" id="GO:0005634">
    <property type="term" value="C:nucleus"/>
    <property type="evidence" value="ECO:0007669"/>
    <property type="project" value="TreeGrafter"/>
</dbReference>
<accession>A0A7S2WA32</accession>
<dbReference type="GO" id="GO:0043161">
    <property type="term" value="P:proteasome-mediated ubiquitin-dependent protein catabolic process"/>
    <property type="evidence" value="ECO:0007669"/>
    <property type="project" value="InterPro"/>
</dbReference>
<dbReference type="InterPro" id="IPR024964">
    <property type="entry name" value="CTLH/CRA"/>
</dbReference>
<dbReference type="InterPro" id="IPR013144">
    <property type="entry name" value="CRA_dom"/>
</dbReference>
<evidence type="ECO:0000256" key="5">
    <source>
        <dbReference type="ARBA" id="ARBA00022833"/>
    </source>
</evidence>
<dbReference type="Gene3D" id="3.30.40.10">
    <property type="entry name" value="Zinc/RING finger domain, C3HC4 (zinc finger)"/>
    <property type="match status" value="1"/>
</dbReference>
<sequence length="451" mass="50446">MEAFTEELENGSKKMRLNYDRSIKVVNEMLEAVESCKREIERGKGQGKRKAVVAELGKRFDEVNALHVIKGNNKAIHATLGKIGKSTDRLLTGEQVEIMRRAAKGDAMKENKISELLTEAVIFHLLFEGYYDIARELAEEAGRSFSSDVAALYKEIRHILKRFETDSDVGVFLEWAEKYSEQLKQIYSRFIFEVHRVRFLQLVDKGETANAVEYARSHFKRFSTKYAKEIQILMGSLVFLEPGTATVEESRLKALFKAEACCIYGLPSEAPLQTVLECGELAISKLSKYYSVCRRRNSSITSNTSTASELRTTSSDGNIGGSPNAAARDTNTTLTESWTDLPQFPVEVPLPDKMSFHSIVICPVSKAPITDENYSVLLQCGHIIGNESIQRLPKSGGRLTFKCPTCQTEQNSYHTRRVHFGASTDPSGALEETSESRIYGGGPRFMTKESS</sequence>
<comment type="subcellular location">
    <subcellularLocation>
        <location evidence="1">Cytoplasm</location>
    </subcellularLocation>
</comment>
<keyword evidence="3" id="KW-0479">Metal-binding</keyword>
<dbReference type="PANTHER" id="PTHR12170:SF3">
    <property type="entry name" value="GH10162P"/>
    <property type="match status" value="1"/>
</dbReference>
<dbReference type="PROSITE" id="PS50897">
    <property type="entry name" value="CTLH"/>
    <property type="match status" value="1"/>
</dbReference>
<keyword evidence="5" id="KW-0862">Zinc</keyword>
<feature type="domain" description="CTLH" evidence="8">
    <location>
        <begin position="173"/>
        <end position="210"/>
    </location>
</feature>
<dbReference type="PROSITE" id="PS50896">
    <property type="entry name" value="LISH"/>
    <property type="match status" value="1"/>
</dbReference>
<reference evidence="10" key="1">
    <citation type="submission" date="2021-01" db="EMBL/GenBank/DDBJ databases">
        <authorList>
            <person name="Corre E."/>
            <person name="Pelletier E."/>
            <person name="Niang G."/>
            <person name="Scheremetjew M."/>
            <person name="Finn R."/>
            <person name="Kale V."/>
            <person name="Holt S."/>
            <person name="Cochrane G."/>
            <person name="Meng A."/>
            <person name="Brown T."/>
            <person name="Cohen L."/>
        </authorList>
    </citation>
    <scope>NUCLEOTIDE SEQUENCE</scope>
    <source>
        <strain evidence="10">NY070348D</strain>
    </source>
</reference>
<dbReference type="InterPro" id="IPR013083">
    <property type="entry name" value="Znf_RING/FYVE/PHD"/>
</dbReference>
<name>A0A7S2WA32_9STRA</name>
<dbReference type="GO" id="GO:0034657">
    <property type="term" value="C:GID complex"/>
    <property type="evidence" value="ECO:0007669"/>
    <property type="project" value="TreeGrafter"/>
</dbReference>
<feature type="domain" description="RING-Gid-type" evidence="9">
    <location>
        <begin position="362"/>
        <end position="406"/>
    </location>
</feature>
<dbReference type="EMBL" id="HBHK01009055">
    <property type="protein sequence ID" value="CAD9676931.1"/>
    <property type="molecule type" value="Transcribed_RNA"/>
</dbReference>
<dbReference type="GO" id="GO:0008270">
    <property type="term" value="F:zinc ion binding"/>
    <property type="evidence" value="ECO:0007669"/>
    <property type="project" value="UniProtKB-KW"/>
</dbReference>
<keyword evidence="2" id="KW-0963">Cytoplasm</keyword>
<dbReference type="InterPro" id="IPR006595">
    <property type="entry name" value="CTLH_C"/>
</dbReference>
<evidence type="ECO:0000259" key="9">
    <source>
        <dbReference type="PROSITE" id="PS51867"/>
    </source>
</evidence>
<protein>
    <submittedName>
        <fullName evidence="10">Uncharacterized protein</fullName>
    </submittedName>
</protein>
<organism evidence="10">
    <name type="scientific">Mucochytrium quahogii</name>
    <dbReference type="NCBI Taxonomy" id="96639"/>
    <lineage>
        <taxon>Eukaryota</taxon>
        <taxon>Sar</taxon>
        <taxon>Stramenopiles</taxon>
        <taxon>Bigyra</taxon>
        <taxon>Labyrinthulomycetes</taxon>
        <taxon>Thraustochytrida</taxon>
        <taxon>Thraustochytriidae</taxon>
        <taxon>Mucochytrium</taxon>
    </lineage>
</organism>
<evidence type="ECO:0000313" key="10">
    <source>
        <dbReference type="EMBL" id="CAD9676931.1"/>
    </source>
</evidence>
<dbReference type="PROSITE" id="PS51867">
    <property type="entry name" value="ZF_RING_GID"/>
    <property type="match status" value="1"/>
</dbReference>
<dbReference type="InterPro" id="IPR044063">
    <property type="entry name" value="ZF_RING_GID"/>
</dbReference>
<dbReference type="GO" id="GO:0061630">
    <property type="term" value="F:ubiquitin protein ligase activity"/>
    <property type="evidence" value="ECO:0007669"/>
    <property type="project" value="InterPro"/>
</dbReference>
<evidence type="ECO:0000256" key="4">
    <source>
        <dbReference type="ARBA" id="ARBA00022771"/>
    </source>
</evidence>
<dbReference type="Pfam" id="PF10607">
    <property type="entry name" value="CTLH"/>
    <property type="match status" value="1"/>
</dbReference>
<evidence type="ECO:0000256" key="7">
    <source>
        <dbReference type="SAM" id="MobiDB-lite"/>
    </source>
</evidence>
<dbReference type="InterPro" id="IPR045098">
    <property type="entry name" value="Fyv10_fam"/>
</dbReference>
<proteinExistence type="predicted"/>
<dbReference type="SUPFAM" id="SSF57850">
    <property type="entry name" value="RING/U-box"/>
    <property type="match status" value="1"/>
</dbReference>
<evidence type="ECO:0000256" key="6">
    <source>
        <dbReference type="PROSITE-ProRule" id="PRU01215"/>
    </source>
</evidence>
<gene>
    <name evidence="10" type="ORF">QSP1433_LOCUS5595</name>
</gene>
<evidence type="ECO:0000256" key="2">
    <source>
        <dbReference type="ARBA" id="ARBA00022490"/>
    </source>
</evidence>
<feature type="zinc finger region" description="RING-Gid-type" evidence="6">
    <location>
        <begin position="362"/>
        <end position="406"/>
    </location>
</feature>
<dbReference type="GO" id="GO:0005737">
    <property type="term" value="C:cytoplasm"/>
    <property type="evidence" value="ECO:0007669"/>
    <property type="project" value="UniProtKB-SubCell"/>
</dbReference>
<evidence type="ECO:0000256" key="3">
    <source>
        <dbReference type="ARBA" id="ARBA00022723"/>
    </source>
</evidence>
<keyword evidence="4 6" id="KW-0863">Zinc-finger</keyword>
<dbReference type="PANTHER" id="PTHR12170">
    <property type="entry name" value="MACROPHAGE ERYTHROBLAST ATTACHER-RELATED"/>
    <property type="match status" value="1"/>
</dbReference>
<feature type="region of interest" description="Disordered" evidence="7">
    <location>
        <begin position="422"/>
        <end position="451"/>
    </location>
</feature>
<dbReference type="SMART" id="SM00757">
    <property type="entry name" value="CRA"/>
    <property type="match status" value="1"/>
</dbReference>
<evidence type="ECO:0000259" key="8">
    <source>
        <dbReference type="PROSITE" id="PS50897"/>
    </source>
</evidence>
<dbReference type="AlphaFoldDB" id="A0A7S2WA32"/>
<evidence type="ECO:0000256" key="1">
    <source>
        <dbReference type="ARBA" id="ARBA00004496"/>
    </source>
</evidence>